<accession>A0A7J0HBW5</accession>
<evidence type="ECO:0000313" key="1">
    <source>
        <dbReference type="EMBL" id="GFZ20582.1"/>
    </source>
</evidence>
<protein>
    <submittedName>
        <fullName evidence="1">Uncharacterized protein</fullName>
    </submittedName>
</protein>
<dbReference type="EMBL" id="BJWL01000028">
    <property type="protein sequence ID" value="GFZ20582.1"/>
    <property type="molecule type" value="Genomic_DNA"/>
</dbReference>
<gene>
    <name evidence="1" type="ORF">Acr_28g0012870</name>
</gene>
<organism evidence="1 2">
    <name type="scientific">Actinidia rufa</name>
    <dbReference type="NCBI Taxonomy" id="165716"/>
    <lineage>
        <taxon>Eukaryota</taxon>
        <taxon>Viridiplantae</taxon>
        <taxon>Streptophyta</taxon>
        <taxon>Embryophyta</taxon>
        <taxon>Tracheophyta</taxon>
        <taxon>Spermatophyta</taxon>
        <taxon>Magnoliopsida</taxon>
        <taxon>eudicotyledons</taxon>
        <taxon>Gunneridae</taxon>
        <taxon>Pentapetalae</taxon>
        <taxon>asterids</taxon>
        <taxon>Ericales</taxon>
        <taxon>Actinidiaceae</taxon>
        <taxon>Actinidia</taxon>
    </lineage>
</organism>
<sequence>MLQRLLDLLSMTKLLSSSSAVPPRLHCHHPHPSLSFFLYTQDSVCRIPARWSCVHQKVADPGYYGKFPVSDVNDEADPPLIYARPMEMSRRVTCVVSVDWRRLWG</sequence>
<comment type="caution">
    <text evidence="1">The sequence shown here is derived from an EMBL/GenBank/DDBJ whole genome shotgun (WGS) entry which is preliminary data.</text>
</comment>
<reference evidence="1 2" key="1">
    <citation type="submission" date="2019-07" db="EMBL/GenBank/DDBJ databases">
        <title>De Novo Assembly of kiwifruit Actinidia rufa.</title>
        <authorList>
            <person name="Sugita-Konishi S."/>
            <person name="Sato K."/>
            <person name="Mori E."/>
            <person name="Abe Y."/>
            <person name="Kisaki G."/>
            <person name="Hamano K."/>
            <person name="Suezawa K."/>
            <person name="Otani M."/>
            <person name="Fukuda T."/>
            <person name="Manabe T."/>
            <person name="Gomi K."/>
            <person name="Tabuchi M."/>
            <person name="Akimitsu K."/>
            <person name="Kataoka I."/>
        </authorList>
    </citation>
    <scope>NUCLEOTIDE SEQUENCE [LARGE SCALE GENOMIC DNA]</scope>
    <source>
        <strain evidence="2">cv. Fuchu</strain>
    </source>
</reference>
<keyword evidence="2" id="KW-1185">Reference proteome</keyword>
<proteinExistence type="predicted"/>
<dbReference type="Proteomes" id="UP000585474">
    <property type="component" value="Unassembled WGS sequence"/>
</dbReference>
<name>A0A7J0HBW5_9ERIC</name>
<evidence type="ECO:0000313" key="2">
    <source>
        <dbReference type="Proteomes" id="UP000585474"/>
    </source>
</evidence>
<dbReference type="AlphaFoldDB" id="A0A7J0HBW5"/>